<reference evidence="1 2" key="1">
    <citation type="submission" date="2019-01" db="EMBL/GenBank/DDBJ databases">
        <title>Draft genome sequences of the type strains of six Macrococcus species.</title>
        <authorList>
            <person name="Mazhar S."/>
            <person name="Altermann E."/>
            <person name="Hill C."/>
            <person name="Mcauliffe O."/>
        </authorList>
    </citation>
    <scope>NUCLEOTIDE SEQUENCE [LARGE SCALE GENOMIC DNA]</scope>
    <source>
        <strain evidence="1 2">CCM4815</strain>
    </source>
</reference>
<dbReference type="OrthoDB" id="2418109at2"/>
<evidence type="ECO:0000313" key="2">
    <source>
        <dbReference type="Proteomes" id="UP000294802"/>
    </source>
</evidence>
<gene>
    <name evidence="1" type="ORF">ERX29_07130</name>
</gene>
<keyword evidence="2" id="KW-1185">Reference proteome</keyword>
<evidence type="ECO:0000313" key="1">
    <source>
        <dbReference type="EMBL" id="TDM10435.1"/>
    </source>
</evidence>
<dbReference type="RefSeq" id="WP_133444016.1">
    <property type="nucleotide sequence ID" value="NZ_SCWB01000011.1"/>
</dbReference>
<dbReference type="AlphaFoldDB" id="A0A4R6BTL3"/>
<proteinExistence type="predicted"/>
<name>A0A4R6BTL3_9STAP</name>
<accession>A0A4R6BTL3</accession>
<dbReference type="EMBL" id="SCWB01000011">
    <property type="protein sequence ID" value="TDM10435.1"/>
    <property type="molecule type" value="Genomic_DNA"/>
</dbReference>
<organism evidence="1 2">
    <name type="scientific">Macrococcus lamae</name>
    <dbReference type="NCBI Taxonomy" id="198484"/>
    <lineage>
        <taxon>Bacteria</taxon>
        <taxon>Bacillati</taxon>
        <taxon>Bacillota</taxon>
        <taxon>Bacilli</taxon>
        <taxon>Bacillales</taxon>
        <taxon>Staphylococcaceae</taxon>
        <taxon>Macrococcus</taxon>
    </lineage>
</organism>
<comment type="caution">
    <text evidence="1">The sequence shown here is derived from an EMBL/GenBank/DDBJ whole genome shotgun (WGS) entry which is preliminary data.</text>
</comment>
<protein>
    <submittedName>
        <fullName evidence="1">Uncharacterized protein</fullName>
    </submittedName>
</protein>
<sequence length="107" mass="12839">MQPLKRIIYGIKVITKSDNSKEKMYQVTYYYFVQAVLPDEHVTLNEDIYDKISYADTAIRYLDIISCDDIEPGDSDYYLYEYLYKTKDTKLFHVKDMVVYKLNEVLY</sequence>
<dbReference type="Proteomes" id="UP000294802">
    <property type="component" value="Unassembled WGS sequence"/>
</dbReference>